<sequence length="338" mass="37812">MIKRSTTEKMLLILSAFAVITISPFVYLRWLDGDMVMASIDASLVIVTAAFFLFVYRTRKVDTAKAWLSSFFAVAIVTIVAIRGESHLFWLYPCMIAFYYILPARAAGIICFIAILLIAIILFPVSSVLEFLTITFTLFLTALFSYVIFNNYNKTNEKLALLASIDPLTSSGNRRALDKKLEKILADQKREASKVSLLLLDLDHFKKINDNYGHANGDIVLVELVSLIQKHTRSLDDLYRYGGEEFIILPLKVDLSEAKQIAEKLRIIIEKSTFAEDISLTVSIGVSQYHAGETAEAWISRADAALYVAKDSGRNRVVTETEVTKEAIEAKSVEENGS</sequence>
<feature type="transmembrane region" description="Helical" evidence="4">
    <location>
        <begin position="36"/>
        <end position="54"/>
    </location>
</feature>
<feature type="transmembrane region" description="Helical" evidence="4">
    <location>
        <begin position="129"/>
        <end position="149"/>
    </location>
</feature>
<dbReference type="NCBIfam" id="TIGR00254">
    <property type="entry name" value="GGDEF"/>
    <property type="match status" value="1"/>
</dbReference>
<evidence type="ECO:0000256" key="3">
    <source>
        <dbReference type="ARBA" id="ARBA00034247"/>
    </source>
</evidence>
<dbReference type="OrthoDB" id="9812260at2"/>
<dbReference type="FunFam" id="3.30.70.270:FF:000001">
    <property type="entry name" value="Diguanylate cyclase domain protein"/>
    <property type="match status" value="1"/>
</dbReference>
<keyword evidence="4" id="KW-0472">Membrane</keyword>
<dbReference type="PROSITE" id="PS50887">
    <property type="entry name" value="GGDEF"/>
    <property type="match status" value="1"/>
</dbReference>
<feature type="transmembrane region" description="Helical" evidence="4">
    <location>
        <begin position="66"/>
        <end position="84"/>
    </location>
</feature>
<feature type="transmembrane region" description="Helical" evidence="4">
    <location>
        <begin position="12"/>
        <end position="30"/>
    </location>
</feature>
<dbReference type="SMART" id="SM00267">
    <property type="entry name" value="GGDEF"/>
    <property type="match status" value="1"/>
</dbReference>
<dbReference type="EMBL" id="CP020465">
    <property type="protein sequence ID" value="ASP47843.1"/>
    <property type="molecule type" value="Genomic_DNA"/>
</dbReference>
<reference evidence="6 7" key="1">
    <citation type="submission" date="2017-08" db="EMBL/GenBank/DDBJ databases">
        <title>Complete genome of Colwellia sp. NB097-1, a psychrophile bacterium ioslated from Bering Sea.</title>
        <authorList>
            <person name="Chen X."/>
        </authorList>
    </citation>
    <scope>NUCLEOTIDE SEQUENCE [LARGE SCALE GENOMIC DNA]</scope>
    <source>
        <strain evidence="6 7">NB097-1</strain>
    </source>
</reference>
<evidence type="ECO:0000256" key="4">
    <source>
        <dbReference type="SAM" id="Phobius"/>
    </source>
</evidence>
<dbReference type="KEGG" id="cber:B5D82_08790"/>
<evidence type="ECO:0000313" key="7">
    <source>
        <dbReference type="Proteomes" id="UP000202259"/>
    </source>
</evidence>
<dbReference type="Proteomes" id="UP000202259">
    <property type="component" value="Chromosome"/>
</dbReference>
<dbReference type="GO" id="GO:0005886">
    <property type="term" value="C:plasma membrane"/>
    <property type="evidence" value="ECO:0007669"/>
    <property type="project" value="TreeGrafter"/>
</dbReference>
<keyword evidence="4" id="KW-1133">Transmembrane helix</keyword>
<evidence type="ECO:0000313" key="6">
    <source>
        <dbReference type="EMBL" id="ASP47843.1"/>
    </source>
</evidence>
<comment type="catalytic activity">
    <reaction evidence="3">
        <text>2 GTP = 3',3'-c-di-GMP + 2 diphosphate</text>
        <dbReference type="Rhea" id="RHEA:24898"/>
        <dbReference type="ChEBI" id="CHEBI:33019"/>
        <dbReference type="ChEBI" id="CHEBI:37565"/>
        <dbReference type="ChEBI" id="CHEBI:58805"/>
        <dbReference type="EC" id="2.7.7.65"/>
    </reaction>
</comment>
<protein>
    <recommendedName>
        <fullName evidence="2">diguanylate cyclase</fullName>
        <ecNumber evidence="2">2.7.7.65</ecNumber>
    </recommendedName>
</protein>
<dbReference type="CDD" id="cd01949">
    <property type="entry name" value="GGDEF"/>
    <property type="match status" value="1"/>
</dbReference>
<evidence type="ECO:0000256" key="2">
    <source>
        <dbReference type="ARBA" id="ARBA00012528"/>
    </source>
</evidence>
<dbReference type="SUPFAM" id="SSF55073">
    <property type="entry name" value="Nucleotide cyclase"/>
    <property type="match status" value="1"/>
</dbReference>
<keyword evidence="4" id="KW-0812">Transmembrane</keyword>
<gene>
    <name evidence="6" type="ORF">B5D82_08790</name>
</gene>
<proteinExistence type="predicted"/>
<dbReference type="GO" id="GO:0052621">
    <property type="term" value="F:diguanylate cyclase activity"/>
    <property type="evidence" value="ECO:0007669"/>
    <property type="project" value="UniProtKB-EC"/>
</dbReference>
<evidence type="ECO:0000259" key="5">
    <source>
        <dbReference type="PROSITE" id="PS50887"/>
    </source>
</evidence>
<dbReference type="InterPro" id="IPR050469">
    <property type="entry name" value="Diguanylate_Cyclase"/>
</dbReference>
<accession>A0A222G8A6</accession>
<evidence type="ECO:0000256" key="1">
    <source>
        <dbReference type="ARBA" id="ARBA00001946"/>
    </source>
</evidence>
<dbReference type="Gene3D" id="3.30.70.270">
    <property type="match status" value="1"/>
</dbReference>
<organism evidence="6 7">
    <name type="scientific">Cognaticolwellia beringensis</name>
    <dbReference type="NCBI Taxonomy" id="1967665"/>
    <lineage>
        <taxon>Bacteria</taxon>
        <taxon>Pseudomonadati</taxon>
        <taxon>Pseudomonadota</taxon>
        <taxon>Gammaproteobacteria</taxon>
        <taxon>Alteromonadales</taxon>
        <taxon>Colwelliaceae</taxon>
        <taxon>Cognaticolwellia</taxon>
    </lineage>
</organism>
<dbReference type="AlphaFoldDB" id="A0A222G8A6"/>
<dbReference type="PANTHER" id="PTHR45138">
    <property type="entry name" value="REGULATORY COMPONENTS OF SENSORY TRANSDUCTION SYSTEM"/>
    <property type="match status" value="1"/>
</dbReference>
<dbReference type="EC" id="2.7.7.65" evidence="2"/>
<feature type="transmembrane region" description="Helical" evidence="4">
    <location>
        <begin position="96"/>
        <end position="122"/>
    </location>
</feature>
<dbReference type="InterPro" id="IPR043128">
    <property type="entry name" value="Rev_trsase/Diguanyl_cyclase"/>
</dbReference>
<dbReference type="InterPro" id="IPR029787">
    <property type="entry name" value="Nucleotide_cyclase"/>
</dbReference>
<feature type="domain" description="GGDEF" evidence="5">
    <location>
        <begin position="193"/>
        <end position="322"/>
    </location>
</feature>
<dbReference type="InterPro" id="IPR000160">
    <property type="entry name" value="GGDEF_dom"/>
</dbReference>
<dbReference type="RefSeq" id="WP_081150868.1">
    <property type="nucleotide sequence ID" value="NZ_CP020465.1"/>
</dbReference>
<dbReference type="Pfam" id="PF00990">
    <property type="entry name" value="GGDEF"/>
    <property type="match status" value="1"/>
</dbReference>
<keyword evidence="7" id="KW-1185">Reference proteome</keyword>
<dbReference type="PANTHER" id="PTHR45138:SF9">
    <property type="entry name" value="DIGUANYLATE CYCLASE DGCM-RELATED"/>
    <property type="match status" value="1"/>
</dbReference>
<name>A0A222G8A6_9GAMM</name>
<comment type="cofactor">
    <cofactor evidence="1">
        <name>Mg(2+)</name>
        <dbReference type="ChEBI" id="CHEBI:18420"/>
    </cofactor>
</comment>
<dbReference type="GO" id="GO:0043709">
    <property type="term" value="P:cell adhesion involved in single-species biofilm formation"/>
    <property type="evidence" value="ECO:0007669"/>
    <property type="project" value="TreeGrafter"/>
</dbReference>
<dbReference type="GO" id="GO:1902201">
    <property type="term" value="P:negative regulation of bacterial-type flagellum-dependent cell motility"/>
    <property type="evidence" value="ECO:0007669"/>
    <property type="project" value="TreeGrafter"/>
</dbReference>